<keyword evidence="2" id="KW-1185">Reference proteome</keyword>
<dbReference type="EMBL" id="BMAW01058683">
    <property type="protein sequence ID" value="GFT17567.1"/>
    <property type="molecule type" value="Genomic_DNA"/>
</dbReference>
<name>A0A8X6NJA1_NEPPI</name>
<dbReference type="AlphaFoldDB" id="A0A8X6NJA1"/>
<organism evidence="1 2">
    <name type="scientific">Nephila pilipes</name>
    <name type="common">Giant wood spider</name>
    <name type="synonym">Nephila maculata</name>
    <dbReference type="NCBI Taxonomy" id="299642"/>
    <lineage>
        <taxon>Eukaryota</taxon>
        <taxon>Metazoa</taxon>
        <taxon>Ecdysozoa</taxon>
        <taxon>Arthropoda</taxon>
        <taxon>Chelicerata</taxon>
        <taxon>Arachnida</taxon>
        <taxon>Araneae</taxon>
        <taxon>Araneomorphae</taxon>
        <taxon>Entelegynae</taxon>
        <taxon>Araneoidea</taxon>
        <taxon>Nephilidae</taxon>
        <taxon>Nephila</taxon>
    </lineage>
</organism>
<evidence type="ECO:0000313" key="1">
    <source>
        <dbReference type="EMBL" id="GFT17567.1"/>
    </source>
</evidence>
<protein>
    <submittedName>
        <fullName evidence="1">Uncharacterized protein</fullName>
    </submittedName>
</protein>
<accession>A0A8X6NJA1</accession>
<comment type="caution">
    <text evidence="1">The sequence shown here is derived from an EMBL/GenBank/DDBJ whole genome shotgun (WGS) entry which is preliminary data.</text>
</comment>
<feature type="non-terminal residue" evidence="1">
    <location>
        <position position="1"/>
    </location>
</feature>
<proteinExistence type="predicted"/>
<gene>
    <name evidence="1" type="ORF">NPIL_670981</name>
</gene>
<sequence>MGSEYPTGIRELPYPAGFAIRGLHYDMQQ</sequence>
<dbReference type="Proteomes" id="UP000887013">
    <property type="component" value="Unassembled WGS sequence"/>
</dbReference>
<reference evidence="1" key="1">
    <citation type="submission" date="2020-08" db="EMBL/GenBank/DDBJ databases">
        <title>Multicomponent nature underlies the extraordinary mechanical properties of spider dragline silk.</title>
        <authorList>
            <person name="Kono N."/>
            <person name="Nakamura H."/>
            <person name="Mori M."/>
            <person name="Yoshida Y."/>
            <person name="Ohtoshi R."/>
            <person name="Malay A.D."/>
            <person name="Moran D.A.P."/>
            <person name="Tomita M."/>
            <person name="Numata K."/>
            <person name="Arakawa K."/>
        </authorList>
    </citation>
    <scope>NUCLEOTIDE SEQUENCE</scope>
</reference>
<evidence type="ECO:0000313" key="2">
    <source>
        <dbReference type="Proteomes" id="UP000887013"/>
    </source>
</evidence>